<accession>A0A3B7M4B1</accession>
<gene>
    <name evidence="1" type="ORF">CDG60_12710</name>
</gene>
<dbReference type="AlphaFoldDB" id="A0A3B7M4B1"/>
<proteinExistence type="predicted"/>
<dbReference type="RefSeq" id="WP_087511833.1">
    <property type="nucleotide sequence ID" value="NZ_CP032134.1"/>
</dbReference>
<dbReference type="KEGG" id="achi:CDG60_12710"/>
<organism evidence="1 2">
    <name type="scientific">Acinetobacter chinensis</name>
    <dbReference type="NCBI Taxonomy" id="2004650"/>
    <lineage>
        <taxon>Bacteria</taxon>
        <taxon>Pseudomonadati</taxon>
        <taxon>Pseudomonadota</taxon>
        <taxon>Gammaproteobacteria</taxon>
        <taxon>Moraxellales</taxon>
        <taxon>Moraxellaceae</taxon>
        <taxon>Acinetobacter</taxon>
    </lineage>
</organism>
<dbReference type="Proteomes" id="UP000263753">
    <property type="component" value="Chromosome"/>
</dbReference>
<evidence type="ECO:0000313" key="1">
    <source>
        <dbReference type="EMBL" id="AXY57349.1"/>
    </source>
</evidence>
<sequence>MKCHNYPMCHTGSSNALFLGKKCHIYNAVTLKAKDDSDALFKLKTMIFKNYIKFFLKKYCAI</sequence>
<evidence type="ECO:0000313" key="2">
    <source>
        <dbReference type="Proteomes" id="UP000263753"/>
    </source>
</evidence>
<protein>
    <submittedName>
        <fullName evidence="1">Uncharacterized protein</fullName>
    </submittedName>
</protein>
<reference evidence="2" key="1">
    <citation type="submission" date="2018-09" db="EMBL/GenBank/DDBJ databases">
        <title>The complete genome of Acinetobacter sp. strain WCHAc010005.</title>
        <authorList>
            <person name="Hu Y."/>
            <person name="Long H."/>
            <person name="Feng Y."/>
            <person name="Zong Z."/>
        </authorList>
    </citation>
    <scope>NUCLEOTIDE SEQUENCE [LARGE SCALE GENOMIC DNA]</scope>
    <source>
        <strain evidence="2">WCHAc010005</strain>
    </source>
</reference>
<dbReference type="EMBL" id="CP032134">
    <property type="protein sequence ID" value="AXY57349.1"/>
    <property type="molecule type" value="Genomic_DNA"/>
</dbReference>
<name>A0A3B7M4B1_9GAMM</name>